<dbReference type="AlphaFoldDB" id="A0AAW0B9H8"/>
<dbReference type="Proteomes" id="UP001362999">
    <property type="component" value="Unassembled WGS sequence"/>
</dbReference>
<sequence length="176" mass="19406">MPGTVERLAYGYPGSGPSATHKVSITFPADRPPTLFPPDILGGIFDPNPGECDDCEKPHCSIPSRPNHSFTIISSCVHHPELDVDVHPNPAIERMVSSSLRPYLPLGHVVVFKHILKTNPDISNHHLHVVNVEDDDIPLIDELVARWVAELRSRKLGRPPQRSAGWPRVVPRGPLA</sequence>
<gene>
    <name evidence="2" type="ORF">R3P38DRAFT_3195624</name>
</gene>
<accession>A0AAW0B9H8</accession>
<evidence type="ECO:0000313" key="2">
    <source>
        <dbReference type="EMBL" id="KAK7022237.1"/>
    </source>
</evidence>
<proteinExistence type="predicted"/>
<dbReference type="EMBL" id="JAWWNJ010000037">
    <property type="protein sequence ID" value="KAK7022237.1"/>
    <property type="molecule type" value="Genomic_DNA"/>
</dbReference>
<keyword evidence="3" id="KW-1185">Reference proteome</keyword>
<comment type="caution">
    <text evidence="2">The sequence shown here is derived from an EMBL/GenBank/DDBJ whole genome shotgun (WGS) entry which is preliminary data.</text>
</comment>
<reference evidence="2 3" key="1">
    <citation type="journal article" date="2024" name="J Genomics">
        <title>Draft genome sequencing and assembly of Favolaschia claudopus CIRM-BRFM 2984 isolated from oak limbs.</title>
        <authorList>
            <person name="Navarro D."/>
            <person name="Drula E."/>
            <person name="Chaduli D."/>
            <person name="Cazenave R."/>
            <person name="Ahrendt S."/>
            <person name="Wang J."/>
            <person name="Lipzen A."/>
            <person name="Daum C."/>
            <person name="Barry K."/>
            <person name="Grigoriev I.V."/>
            <person name="Favel A."/>
            <person name="Rosso M.N."/>
            <person name="Martin F."/>
        </authorList>
    </citation>
    <scope>NUCLEOTIDE SEQUENCE [LARGE SCALE GENOMIC DNA]</scope>
    <source>
        <strain evidence="2 3">CIRM-BRFM 2984</strain>
    </source>
</reference>
<evidence type="ECO:0000313" key="3">
    <source>
        <dbReference type="Proteomes" id="UP001362999"/>
    </source>
</evidence>
<feature type="region of interest" description="Disordered" evidence="1">
    <location>
        <begin position="157"/>
        <end position="176"/>
    </location>
</feature>
<organism evidence="2 3">
    <name type="scientific">Favolaschia claudopus</name>
    <dbReference type="NCBI Taxonomy" id="2862362"/>
    <lineage>
        <taxon>Eukaryota</taxon>
        <taxon>Fungi</taxon>
        <taxon>Dikarya</taxon>
        <taxon>Basidiomycota</taxon>
        <taxon>Agaricomycotina</taxon>
        <taxon>Agaricomycetes</taxon>
        <taxon>Agaricomycetidae</taxon>
        <taxon>Agaricales</taxon>
        <taxon>Marasmiineae</taxon>
        <taxon>Mycenaceae</taxon>
        <taxon>Favolaschia</taxon>
    </lineage>
</organism>
<protein>
    <submittedName>
        <fullName evidence="2">Uncharacterized protein</fullName>
    </submittedName>
</protein>
<name>A0AAW0B9H8_9AGAR</name>
<evidence type="ECO:0000256" key="1">
    <source>
        <dbReference type="SAM" id="MobiDB-lite"/>
    </source>
</evidence>